<gene>
    <name evidence="2" type="ORF">AOQ84DRAFT_423060</name>
</gene>
<evidence type="ECO:0000259" key="1">
    <source>
        <dbReference type="Pfam" id="PF06985"/>
    </source>
</evidence>
<organism evidence="2 3">
    <name type="scientific">Glonium stellatum</name>
    <dbReference type="NCBI Taxonomy" id="574774"/>
    <lineage>
        <taxon>Eukaryota</taxon>
        <taxon>Fungi</taxon>
        <taxon>Dikarya</taxon>
        <taxon>Ascomycota</taxon>
        <taxon>Pezizomycotina</taxon>
        <taxon>Dothideomycetes</taxon>
        <taxon>Pleosporomycetidae</taxon>
        <taxon>Gloniales</taxon>
        <taxon>Gloniaceae</taxon>
        <taxon>Glonium</taxon>
    </lineage>
</organism>
<keyword evidence="3" id="KW-1185">Reference proteome</keyword>
<name>A0A8E2JWC3_9PEZI</name>
<reference evidence="2 3" key="1">
    <citation type="journal article" date="2016" name="Nat. Commun.">
        <title>Ectomycorrhizal ecology is imprinted in the genome of the dominant symbiotic fungus Cenococcum geophilum.</title>
        <authorList>
            <consortium name="DOE Joint Genome Institute"/>
            <person name="Peter M."/>
            <person name="Kohler A."/>
            <person name="Ohm R.A."/>
            <person name="Kuo A."/>
            <person name="Krutzmann J."/>
            <person name="Morin E."/>
            <person name="Arend M."/>
            <person name="Barry K.W."/>
            <person name="Binder M."/>
            <person name="Choi C."/>
            <person name="Clum A."/>
            <person name="Copeland A."/>
            <person name="Grisel N."/>
            <person name="Haridas S."/>
            <person name="Kipfer T."/>
            <person name="LaButti K."/>
            <person name="Lindquist E."/>
            <person name="Lipzen A."/>
            <person name="Maire R."/>
            <person name="Meier B."/>
            <person name="Mihaltcheva S."/>
            <person name="Molinier V."/>
            <person name="Murat C."/>
            <person name="Poggeler S."/>
            <person name="Quandt C.A."/>
            <person name="Sperisen C."/>
            <person name="Tritt A."/>
            <person name="Tisserant E."/>
            <person name="Crous P.W."/>
            <person name="Henrissat B."/>
            <person name="Nehls U."/>
            <person name="Egli S."/>
            <person name="Spatafora J.W."/>
            <person name="Grigoriev I.V."/>
            <person name="Martin F.M."/>
        </authorList>
    </citation>
    <scope>NUCLEOTIDE SEQUENCE [LARGE SCALE GENOMIC DNA]</scope>
    <source>
        <strain evidence="2 3">CBS 207.34</strain>
    </source>
</reference>
<dbReference type="InterPro" id="IPR010730">
    <property type="entry name" value="HET"/>
</dbReference>
<protein>
    <submittedName>
        <fullName evidence="2">HET-domain-containing protein</fullName>
    </submittedName>
</protein>
<dbReference type="EMBL" id="KV749025">
    <property type="protein sequence ID" value="OCL11597.1"/>
    <property type="molecule type" value="Genomic_DNA"/>
</dbReference>
<dbReference type="Proteomes" id="UP000250140">
    <property type="component" value="Unassembled WGS sequence"/>
</dbReference>
<accession>A0A8E2JWC3</accession>
<dbReference type="OrthoDB" id="3935608at2759"/>
<evidence type="ECO:0000313" key="2">
    <source>
        <dbReference type="EMBL" id="OCL11597.1"/>
    </source>
</evidence>
<sequence>MRAWVSRCRSHHSCAAWNDVDLPTRLIDLKPIDEGRNPVLFGTAGQKGVYIALSYCWGENQKFKTTISNYHEFKTRGIEHSKLAQTLKDAIQVTRLLGVRYIWIDAICIIQITEGQSEIGNEDFNREGLRMLDYYGNSSLTILAGSASDCSDGFFDAKRNGLHKKLLSIPFEYTQHDGTKVGRIYAAIYPSNQVGPLESRAWTLQEDMLSPRLLVFGKDQMGYRCGMGEMWEDGTSNLARWDKKGAFDARDRMPRQWYPILQKYTRRQRTNPYDKLTAIAGIAQRAHQLIGGRYLFGVWETDIIRGLLWRSGWFLGDPHPHPPLNIVDAFTAPSWSWASTEGPI</sequence>
<proteinExistence type="predicted"/>
<dbReference type="PANTHER" id="PTHR33112:SF16">
    <property type="entry name" value="HETEROKARYON INCOMPATIBILITY DOMAIN-CONTAINING PROTEIN"/>
    <property type="match status" value="1"/>
</dbReference>
<feature type="non-terminal residue" evidence="2">
    <location>
        <position position="1"/>
    </location>
</feature>
<feature type="domain" description="Heterokaryon incompatibility" evidence="1">
    <location>
        <begin position="50"/>
        <end position="206"/>
    </location>
</feature>
<dbReference type="AlphaFoldDB" id="A0A8E2JWC3"/>
<evidence type="ECO:0000313" key="3">
    <source>
        <dbReference type="Proteomes" id="UP000250140"/>
    </source>
</evidence>
<dbReference type="PANTHER" id="PTHR33112">
    <property type="entry name" value="DOMAIN PROTEIN, PUTATIVE-RELATED"/>
    <property type="match status" value="1"/>
</dbReference>
<dbReference type="Pfam" id="PF06985">
    <property type="entry name" value="HET"/>
    <property type="match status" value="1"/>
</dbReference>